<gene>
    <name evidence="7" type="ORF">UFOPK2656_03394</name>
    <name evidence="8" type="ORF">UFOPK3099_01724</name>
    <name evidence="9" type="ORF">UFOPK3651_02832</name>
    <name evidence="10" type="ORF">UFOPK3931_03378</name>
    <name evidence="6" type="ORF">UFOPK4189_03223</name>
</gene>
<dbReference type="EMBL" id="CAFAAV010000137">
    <property type="protein sequence ID" value="CAB4826509.1"/>
    <property type="molecule type" value="Genomic_DNA"/>
</dbReference>
<dbReference type="InterPro" id="IPR051269">
    <property type="entry name" value="Fe-S_cluster_ET"/>
</dbReference>
<keyword evidence="3" id="KW-0249">Electron transport</keyword>
<protein>
    <submittedName>
        <fullName evidence="6">Unannotated protein</fullName>
    </submittedName>
</protein>
<evidence type="ECO:0000313" key="8">
    <source>
        <dbReference type="EMBL" id="CAB4826509.1"/>
    </source>
</evidence>
<evidence type="ECO:0000313" key="9">
    <source>
        <dbReference type="EMBL" id="CAB4950789.1"/>
    </source>
</evidence>
<dbReference type="EMBL" id="CAEZYF010000037">
    <property type="protein sequence ID" value="CAB4748557.1"/>
    <property type="molecule type" value="Genomic_DNA"/>
</dbReference>
<proteinExistence type="predicted"/>
<dbReference type="PANTHER" id="PTHR36923:SF3">
    <property type="entry name" value="FERREDOXIN"/>
    <property type="match status" value="1"/>
</dbReference>
<dbReference type="EMBL" id="CAFBOL010000173">
    <property type="protein sequence ID" value="CAB5021370.1"/>
    <property type="molecule type" value="Genomic_DNA"/>
</dbReference>
<dbReference type="AlphaFoldDB" id="A0A6J6AB99"/>
<dbReference type="EMBL" id="CAFBMT010000022">
    <property type="protein sequence ID" value="CAB4950789.1"/>
    <property type="molecule type" value="Genomic_DNA"/>
</dbReference>
<keyword evidence="4" id="KW-0408">Iron</keyword>
<evidence type="ECO:0000256" key="5">
    <source>
        <dbReference type="ARBA" id="ARBA00023014"/>
    </source>
</evidence>
<dbReference type="GO" id="GO:0046872">
    <property type="term" value="F:metal ion binding"/>
    <property type="evidence" value="ECO:0007669"/>
    <property type="project" value="UniProtKB-KW"/>
</dbReference>
<keyword evidence="1" id="KW-0813">Transport</keyword>
<name>A0A6J6AB99_9ZZZZ</name>
<evidence type="ECO:0000313" key="10">
    <source>
        <dbReference type="EMBL" id="CAB5021370.1"/>
    </source>
</evidence>
<dbReference type="Gene3D" id="3.30.70.20">
    <property type="match status" value="1"/>
</dbReference>
<evidence type="ECO:0000313" key="6">
    <source>
        <dbReference type="EMBL" id="CAB4365479.1"/>
    </source>
</evidence>
<organism evidence="6">
    <name type="scientific">freshwater metagenome</name>
    <dbReference type="NCBI Taxonomy" id="449393"/>
    <lineage>
        <taxon>unclassified sequences</taxon>
        <taxon>metagenomes</taxon>
        <taxon>ecological metagenomes</taxon>
    </lineage>
</organism>
<sequence>MKIIVDNDSCSGHGRCAALAPSVYVLDDRGYNAMNETQVSPENEAAARVGANNCPERAITLVD</sequence>
<dbReference type="Pfam" id="PF13459">
    <property type="entry name" value="Fer4_15"/>
    <property type="match status" value="1"/>
</dbReference>
<evidence type="ECO:0000256" key="1">
    <source>
        <dbReference type="ARBA" id="ARBA00022448"/>
    </source>
</evidence>
<keyword evidence="2" id="KW-0479">Metal-binding</keyword>
<evidence type="ECO:0000313" key="7">
    <source>
        <dbReference type="EMBL" id="CAB4748557.1"/>
    </source>
</evidence>
<evidence type="ECO:0000256" key="3">
    <source>
        <dbReference type="ARBA" id="ARBA00022982"/>
    </source>
</evidence>
<dbReference type="EMBL" id="CAESGF010000033">
    <property type="protein sequence ID" value="CAB4365479.1"/>
    <property type="molecule type" value="Genomic_DNA"/>
</dbReference>
<evidence type="ECO:0000256" key="4">
    <source>
        <dbReference type="ARBA" id="ARBA00023004"/>
    </source>
</evidence>
<reference evidence="6" key="1">
    <citation type="submission" date="2020-05" db="EMBL/GenBank/DDBJ databases">
        <authorList>
            <person name="Chiriac C."/>
            <person name="Salcher M."/>
            <person name="Ghai R."/>
            <person name="Kavagutti S V."/>
        </authorList>
    </citation>
    <scope>NUCLEOTIDE SEQUENCE</scope>
</reference>
<keyword evidence="5" id="KW-0411">Iron-sulfur</keyword>
<evidence type="ECO:0000256" key="2">
    <source>
        <dbReference type="ARBA" id="ARBA00022723"/>
    </source>
</evidence>
<accession>A0A6J6AB99</accession>
<dbReference type="GO" id="GO:0051536">
    <property type="term" value="F:iron-sulfur cluster binding"/>
    <property type="evidence" value="ECO:0007669"/>
    <property type="project" value="UniProtKB-KW"/>
</dbReference>
<dbReference type="PANTHER" id="PTHR36923">
    <property type="entry name" value="FERREDOXIN"/>
    <property type="match status" value="1"/>
</dbReference>
<dbReference type="SUPFAM" id="SSF54862">
    <property type="entry name" value="4Fe-4S ferredoxins"/>
    <property type="match status" value="1"/>
</dbReference>